<dbReference type="Proteomes" id="UP001203058">
    <property type="component" value="Unassembled WGS sequence"/>
</dbReference>
<dbReference type="InterPro" id="IPR041071">
    <property type="entry name" value="DAHP_snth_FXD"/>
</dbReference>
<comment type="caution">
    <text evidence="4">The sequence shown here is derived from an EMBL/GenBank/DDBJ whole genome shotgun (WGS) entry which is preliminary data.</text>
</comment>
<keyword evidence="5" id="KW-1185">Reference proteome</keyword>
<evidence type="ECO:0000259" key="3">
    <source>
        <dbReference type="Pfam" id="PF18152"/>
    </source>
</evidence>
<dbReference type="InterPro" id="IPR013785">
    <property type="entry name" value="Aldolase_TIM"/>
</dbReference>
<accession>A0ABS9VMA7</accession>
<dbReference type="NCBIfam" id="NF009239">
    <property type="entry name" value="PRK12595.1"/>
    <property type="match status" value="1"/>
</dbReference>
<dbReference type="InterPro" id="IPR052899">
    <property type="entry name" value="Class-I_DAHP_synthase"/>
</dbReference>
<dbReference type="SUPFAM" id="SSF51569">
    <property type="entry name" value="Aldolase"/>
    <property type="match status" value="1"/>
</dbReference>
<proteinExistence type="predicted"/>
<dbReference type="Pfam" id="PF18152">
    <property type="entry name" value="DAHP_snth_FXD"/>
    <property type="match status" value="1"/>
</dbReference>
<feature type="domain" description="DAHP synthase ferredoxin-like" evidence="3">
    <location>
        <begin position="1"/>
        <end position="66"/>
    </location>
</feature>
<dbReference type="InterPro" id="IPR006218">
    <property type="entry name" value="DAHP1/KDSA"/>
</dbReference>
<dbReference type="PANTHER" id="PTHR43018">
    <property type="entry name" value="PHOSPHO-2-DEHYDRO-3-DEOXYHEPTONATE ALDOLASE"/>
    <property type="match status" value="1"/>
</dbReference>
<evidence type="ECO:0000256" key="1">
    <source>
        <dbReference type="ARBA" id="ARBA00022679"/>
    </source>
</evidence>
<dbReference type="Gene3D" id="3.20.20.70">
    <property type="entry name" value="Aldolase class I"/>
    <property type="match status" value="1"/>
</dbReference>
<evidence type="ECO:0000313" key="4">
    <source>
        <dbReference type="EMBL" id="MCH8616093.1"/>
    </source>
</evidence>
<dbReference type="Pfam" id="PF00793">
    <property type="entry name" value="DAHP_synth_1"/>
    <property type="match status" value="1"/>
</dbReference>
<dbReference type="PANTHER" id="PTHR43018:SF2">
    <property type="entry name" value="PHOSPHO-2-DEHYDRO-3-DEOXYHEPTONATE ALDOLASE"/>
    <property type="match status" value="1"/>
</dbReference>
<dbReference type="NCBIfam" id="TIGR01361">
    <property type="entry name" value="DAHP_synth_Bsub"/>
    <property type="match status" value="1"/>
</dbReference>
<protein>
    <submittedName>
        <fullName evidence="4">3-deoxy-7-phosphoheptulonate synthase</fullName>
        <ecNumber evidence="4">2.5.1.54</ecNumber>
    </submittedName>
</protein>
<evidence type="ECO:0000313" key="5">
    <source>
        <dbReference type="Proteomes" id="UP001203058"/>
    </source>
</evidence>
<sequence>MIIVLKREATEEIAQEILARIEEKGLKPLYMPGSERVVLGALGDERVLSELGLDGHPMVESLKPILSPYKLVSREMHPHDTVVRFGKANIGGGGFAVIAGPCAVETEERLRDSAKAVASAGAIAIRAGAYKPRSSPYSFQGHGPEGLATLRKIGDELGLPVVTEVMDTADVDAVAESADMLQVGARNMQNFSLLKALGKVRKPVLLKRGLAAKVEDLLLAAEYLLAAGNEQVILCERGIRTFETVTRNTLDLNAVAYMKQKTHLPVVVDPSHGTGVRDLVVPMSLAAAACGADGLLVEVHENPVEAWSDGAQSLYPHQFEALMAGLQPVLAAVGRELA</sequence>
<gene>
    <name evidence="4" type="primary">aroF</name>
    <name evidence="4" type="ORF">LZ016_08280</name>
</gene>
<evidence type="ECO:0000259" key="2">
    <source>
        <dbReference type="Pfam" id="PF00793"/>
    </source>
</evidence>
<dbReference type="EMBL" id="JAKZHW010000001">
    <property type="protein sequence ID" value="MCH8616093.1"/>
    <property type="molecule type" value="Genomic_DNA"/>
</dbReference>
<dbReference type="InterPro" id="IPR006268">
    <property type="entry name" value="DAHP_syn_2"/>
</dbReference>
<organism evidence="4 5">
    <name type="scientific">Sphingomonas telluris</name>
    <dbReference type="NCBI Taxonomy" id="2907998"/>
    <lineage>
        <taxon>Bacteria</taxon>
        <taxon>Pseudomonadati</taxon>
        <taxon>Pseudomonadota</taxon>
        <taxon>Alphaproteobacteria</taxon>
        <taxon>Sphingomonadales</taxon>
        <taxon>Sphingomonadaceae</taxon>
        <taxon>Sphingomonas</taxon>
    </lineage>
</organism>
<dbReference type="NCBIfam" id="NF006421">
    <property type="entry name" value="PRK08673.1"/>
    <property type="match status" value="1"/>
</dbReference>
<name>A0ABS9VMA7_9SPHN</name>
<dbReference type="GO" id="GO:0003849">
    <property type="term" value="F:3-deoxy-7-phosphoheptulonate synthase activity"/>
    <property type="evidence" value="ECO:0007669"/>
    <property type="project" value="UniProtKB-EC"/>
</dbReference>
<keyword evidence="1 4" id="KW-0808">Transferase</keyword>
<dbReference type="Gene3D" id="3.30.70.1140">
    <property type="entry name" value="Phospho-2-dehydro-3-deoxyheptonate aldolase, domain 1"/>
    <property type="match status" value="1"/>
</dbReference>
<dbReference type="EC" id="2.5.1.54" evidence="4"/>
<dbReference type="RefSeq" id="WP_241446913.1">
    <property type="nucleotide sequence ID" value="NZ_JAKZHW010000001.1"/>
</dbReference>
<reference evidence="4 5" key="1">
    <citation type="submission" date="2022-03" db="EMBL/GenBank/DDBJ databases">
        <authorList>
            <person name="Jo J.-H."/>
            <person name="Im W.-T."/>
        </authorList>
    </citation>
    <scope>NUCLEOTIDE SEQUENCE [LARGE SCALE GENOMIC DNA]</scope>
    <source>
        <strain evidence="4 5">SM33</strain>
    </source>
</reference>
<feature type="domain" description="DAHP synthetase I/KDSA" evidence="2">
    <location>
        <begin position="88"/>
        <end position="322"/>
    </location>
</feature>